<name>A0A7C8N2K4_9PEZI</name>
<evidence type="ECO:0000313" key="3">
    <source>
        <dbReference type="Proteomes" id="UP000481858"/>
    </source>
</evidence>
<dbReference type="Proteomes" id="UP000481858">
    <property type="component" value="Unassembled WGS sequence"/>
</dbReference>
<evidence type="ECO:0000313" key="2">
    <source>
        <dbReference type="EMBL" id="KAF2965017.1"/>
    </source>
</evidence>
<dbReference type="InterPro" id="IPR056004">
    <property type="entry name" value="DUF7582"/>
</dbReference>
<sequence length="241" mass="27790">MGLSWSTLQRRRNAKALQELAPRKTPGHERPIPELTRDILLTALANVSNYIAKKGGEMTVIAVGGAVNTIHLESRDATHDVDFYNNRLTTKDFELLVNGAREAVKREKKLEEDWFNNRTILFMPMEQRSTLTDEAFNQDEVIFHQPGLTVLAAPWNYAFCCKVDRLAGSGIQEAREYDLDDATEYLSRYLRLHNVSQIQGTNIQTWFARYSLRWNGQVEAVLGRVNREFRVKWNTNYDIIV</sequence>
<evidence type="ECO:0000259" key="1">
    <source>
        <dbReference type="Pfam" id="PF24483"/>
    </source>
</evidence>
<feature type="domain" description="DUF7582" evidence="1">
    <location>
        <begin position="39"/>
        <end position="234"/>
    </location>
</feature>
<dbReference type="AlphaFoldDB" id="A0A7C8N2K4"/>
<dbReference type="Pfam" id="PF24483">
    <property type="entry name" value="DUF7582"/>
    <property type="match status" value="1"/>
</dbReference>
<gene>
    <name evidence="2" type="ORF">GQX73_g8556</name>
</gene>
<organism evidence="2 3">
    <name type="scientific">Xylaria multiplex</name>
    <dbReference type="NCBI Taxonomy" id="323545"/>
    <lineage>
        <taxon>Eukaryota</taxon>
        <taxon>Fungi</taxon>
        <taxon>Dikarya</taxon>
        <taxon>Ascomycota</taxon>
        <taxon>Pezizomycotina</taxon>
        <taxon>Sordariomycetes</taxon>
        <taxon>Xylariomycetidae</taxon>
        <taxon>Xylariales</taxon>
        <taxon>Xylariaceae</taxon>
        <taxon>Xylaria</taxon>
    </lineage>
</organism>
<protein>
    <recommendedName>
        <fullName evidence="1">DUF7582 domain-containing protein</fullName>
    </recommendedName>
</protein>
<accession>A0A7C8N2K4</accession>
<comment type="caution">
    <text evidence="2">The sequence shown here is derived from an EMBL/GenBank/DDBJ whole genome shotgun (WGS) entry which is preliminary data.</text>
</comment>
<dbReference type="EMBL" id="WUBL01000128">
    <property type="protein sequence ID" value="KAF2965017.1"/>
    <property type="molecule type" value="Genomic_DNA"/>
</dbReference>
<dbReference type="InParanoid" id="A0A7C8N2K4"/>
<keyword evidence="3" id="KW-1185">Reference proteome</keyword>
<reference evidence="2 3" key="1">
    <citation type="submission" date="2019-12" db="EMBL/GenBank/DDBJ databases">
        <title>Draft genome sequence of the ascomycete Xylaria multiplex DSM 110363.</title>
        <authorList>
            <person name="Buettner E."/>
            <person name="Kellner H."/>
        </authorList>
    </citation>
    <scope>NUCLEOTIDE SEQUENCE [LARGE SCALE GENOMIC DNA]</scope>
    <source>
        <strain evidence="2 3">DSM 110363</strain>
    </source>
</reference>
<dbReference type="OrthoDB" id="3348320at2759"/>
<proteinExistence type="predicted"/>